<evidence type="ECO:0000313" key="6">
    <source>
        <dbReference type="Proteomes" id="UP001213042"/>
    </source>
</evidence>
<dbReference type="Proteomes" id="UP001213042">
    <property type="component" value="Unassembled WGS sequence"/>
</dbReference>
<dbReference type="SMART" id="SM00530">
    <property type="entry name" value="HTH_XRE"/>
    <property type="match status" value="1"/>
</dbReference>
<feature type="domain" description="HTH cro/C1-type" evidence="4">
    <location>
        <begin position="42"/>
        <end position="95"/>
    </location>
</feature>
<dbReference type="AlphaFoldDB" id="A0AAW6EG42"/>
<dbReference type="Gene3D" id="1.10.260.40">
    <property type="entry name" value="lambda repressor-like DNA-binding domains"/>
    <property type="match status" value="1"/>
</dbReference>
<accession>A0AAW6EG42</accession>
<dbReference type="CDD" id="cd00093">
    <property type="entry name" value="HTH_XRE"/>
    <property type="match status" value="1"/>
</dbReference>
<evidence type="ECO:0000313" key="5">
    <source>
        <dbReference type="EMBL" id="MDB8750798.1"/>
    </source>
</evidence>
<proteinExistence type="predicted"/>
<comment type="caution">
    <text evidence="5">The sequence shown here is derived from an EMBL/GenBank/DDBJ whole genome shotgun (WGS) entry which is preliminary data.</text>
</comment>
<protein>
    <submittedName>
        <fullName evidence="5">Helix-turn-helix domain-containing protein</fullName>
    </submittedName>
</protein>
<evidence type="ECO:0000259" key="4">
    <source>
        <dbReference type="PROSITE" id="PS50943"/>
    </source>
</evidence>
<dbReference type="PANTHER" id="PTHR36511:SF3">
    <property type="entry name" value="ANTITOXIN HIGA-2"/>
    <property type="match status" value="1"/>
</dbReference>
<dbReference type="InterPro" id="IPR001387">
    <property type="entry name" value="Cro/C1-type_HTH"/>
</dbReference>
<reference evidence="5" key="1">
    <citation type="submission" date="2023-01" db="EMBL/GenBank/DDBJ databases">
        <title>Human gut microbiome strain richness.</title>
        <authorList>
            <person name="Chen-Liaw A."/>
        </authorList>
    </citation>
    <scope>NUCLEOTIDE SEQUENCE</scope>
    <source>
        <strain evidence="5">D43st1_D9_D43t1_170807</strain>
    </source>
</reference>
<keyword evidence="2" id="KW-0238">DNA-binding</keyword>
<dbReference type="PANTHER" id="PTHR36511">
    <property type="entry name" value="MERR FAMILY BACTERIAL REGULATORY PROTEIN"/>
    <property type="match status" value="1"/>
</dbReference>
<evidence type="ECO:0000256" key="1">
    <source>
        <dbReference type="ARBA" id="ARBA00023015"/>
    </source>
</evidence>
<dbReference type="RefSeq" id="WP_195221452.1">
    <property type="nucleotide sequence ID" value="NZ_JADMWL010000017.1"/>
</dbReference>
<evidence type="ECO:0000256" key="2">
    <source>
        <dbReference type="ARBA" id="ARBA00023125"/>
    </source>
</evidence>
<dbReference type="Pfam" id="PF01381">
    <property type="entry name" value="HTH_3"/>
    <property type="match status" value="1"/>
</dbReference>
<sequence>MNVFESIMTGLNEAVEYEKGKLPAPKTTLTIEPLPDISAEEIKAIRKRLGFTQAMFAAVIGVSTKTVEAWETGTNRPIGPARRMISLIQLDPEILQNCHIVIESVV</sequence>
<dbReference type="SUPFAM" id="SSF47413">
    <property type="entry name" value="lambda repressor-like DNA-binding domains"/>
    <property type="match status" value="1"/>
</dbReference>
<evidence type="ECO:0000256" key="3">
    <source>
        <dbReference type="ARBA" id="ARBA00023163"/>
    </source>
</evidence>
<keyword evidence="1" id="KW-0805">Transcription regulation</keyword>
<gene>
    <name evidence="5" type="ORF">PNW00_10100</name>
</gene>
<dbReference type="EMBL" id="JAQMLU010000017">
    <property type="protein sequence ID" value="MDB8750798.1"/>
    <property type="molecule type" value="Genomic_DNA"/>
</dbReference>
<dbReference type="PROSITE" id="PS50943">
    <property type="entry name" value="HTH_CROC1"/>
    <property type="match status" value="1"/>
</dbReference>
<name>A0AAW6EG42_9FIRM</name>
<organism evidence="5 6">
    <name type="scientific">Ruminococcus bicirculans</name>
    <name type="common">ex Wegman et al. 2014</name>
    <dbReference type="NCBI Taxonomy" id="1160721"/>
    <lineage>
        <taxon>Bacteria</taxon>
        <taxon>Bacillati</taxon>
        <taxon>Bacillota</taxon>
        <taxon>Clostridia</taxon>
        <taxon>Eubacteriales</taxon>
        <taxon>Oscillospiraceae</taxon>
        <taxon>Ruminococcus</taxon>
    </lineage>
</organism>
<keyword evidence="3" id="KW-0804">Transcription</keyword>
<dbReference type="InterPro" id="IPR052359">
    <property type="entry name" value="HTH-type_reg/antitoxin"/>
</dbReference>
<dbReference type="GO" id="GO:0003677">
    <property type="term" value="F:DNA binding"/>
    <property type="evidence" value="ECO:0007669"/>
    <property type="project" value="UniProtKB-KW"/>
</dbReference>
<dbReference type="InterPro" id="IPR010982">
    <property type="entry name" value="Lambda_DNA-bd_dom_sf"/>
</dbReference>